<dbReference type="Gene3D" id="3.40.190.10">
    <property type="entry name" value="Periplasmic binding protein-like II"/>
    <property type="match status" value="1"/>
</dbReference>
<dbReference type="STRING" id="1423792.FD09_GL000332"/>
<keyword evidence="3 4" id="KW-0732">Signal</keyword>
<name>A0A0R1N8K0_9LACO</name>
<protein>
    <submittedName>
        <fullName evidence="5">Sugar transport system, sugar-binding protein</fullName>
    </submittedName>
</protein>
<feature type="chain" id="PRO_5039559363" evidence="4">
    <location>
        <begin position="27"/>
        <end position="428"/>
    </location>
</feature>
<dbReference type="GO" id="GO:1901982">
    <property type="term" value="F:maltose binding"/>
    <property type="evidence" value="ECO:0007669"/>
    <property type="project" value="TreeGrafter"/>
</dbReference>
<dbReference type="GO" id="GO:0015768">
    <property type="term" value="P:maltose transport"/>
    <property type="evidence" value="ECO:0007669"/>
    <property type="project" value="TreeGrafter"/>
</dbReference>
<dbReference type="GO" id="GO:0042956">
    <property type="term" value="P:maltodextrin transmembrane transport"/>
    <property type="evidence" value="ECO:0007669"/>
    <property type="project" value="TreeGrafter"/>
</dbReference>
<evidence type="ECO:0000313" key="6">
    <source>
        <dbReference type="Proteomes" id="UP000051330"/>
    </source>
</evidence>
<dbReference type="AlphaFoldDB" id="A0A0R1N8K0"/>
<accession>A0A0R1N8K0</accession>
<sequence length="428" mass="46602">MEDFKMKLGKKLMAVATIALAGLTMAACGGGNTASSSGSGSYKGQNLKIGVWIGSDQEKQGMNDLIKGFEKKTGARVTEKVYTDFNTQIQADLAGHKAPDVWYMDSAMYPFFQKQGVLQPLDSKTVKTSNFYPALIKAFSTNGKVYGAPKDTSTLALYVNNDMLKKTNTNINDVPKTYEDMIKWLPSFQAKLDTAYGKGKVHAMAYNQDMARNLYIMERNGGQPITKSGKANLASDQVVKNLDLYKQLVATGAAVTPKEIGQGDNGTAFGAGKVAMMEEGNWTYPVQKKQYKTNFTVLPMLSWEGKQGGMIFTVGWGEYAQSKVKPLANEWIKYVSSVATMKKYIETTGTLPSRPDVATDAKLDDNASLKVHLDANKYSTVWQAGTTLTTINTSYQNFVGKGLTGKTPLKSALESADKQANAAIDKAK</sequence>
<keyword evidence="2" id="KW-0813">Transport</keyword>
<dbReference type="Proteomes" id="UP000051330">
    <property type="component" value="Unassembled WGS sequence"/>
</dbReference>
<evidence type="ECO:0000256" key="4">
    <source>
        <dbReference type="SAM" id="SignalP"/>
    </source>
</evidence>
<dbReference type="EMBL" id="AZEC01000001">
    <property type="protein sequence ID" value="KRL14676.1"/>
    <property type="molecule type" value="Genomic_DNA"/>
</dbReference>
<keyword evidence="5" id="KW-0762">Sugar transport</keyword>
<evidence type="ECO:0000256" key="2">
    <source>
        <dbReference type="ARBA" id="ARBA00022448"/>
    </source>
</evidence>
<comment type="caution">
    <text evidence="5">The sequence shown here is derived from an EMBL/GenBank/DDBJ whole genome shotgun (WGS) entry which is preliminary data.</text>
</comment>
<keyword evidence="6" id="KW-1185">Reference proteome</keyword>
<dbReference type="PATRIC" id="fig|1423792.3.peg.334"/>
<dbReference type="GO" id="GO:0055052">
    <property type="term" value="C:ATP-binding cassette (ABC) transporter complex, substrate-binding subunit-containing"/>
    <property type="evidence" value="ECO:0007669"/>
    <property type="project" value="TreeGrafter"/>
</dbReference>
<proteinExistence type="inferred from homology"/>
<dbReference type="PANTHER" id="PTHR30061:SF50">
    <property type="entry name" value="MALTOSE_MALTODEXTRIN-BINDING PERIPLASMIC PROTEIN"/>
    <property type="match status" value="1"/>
</dbReference>
<organism evidence="5 6">
    <name type="scientific">Schleiferilactobacillus perolens DSM 12744</name>
    <dbReference type="NCBI Taxonomy" id="1423792"/>
    <lineage>
        <taxon>Bacteria</taxon>
        <taxon>Bacillati</taxon>
        <taxon>Bacillota</taxon>
        <taxon>Bacilli</taxon>
        <taxon>Lactobacillales</taxon>
        <taxon>Lactobacillaceae</taxon>
        <taxon>Schleiferilactobacillus</taxon>
    </lineage>
</organism>
<evidence type="ECO:0000256" key="1">
    <source>
        <dbReference type="ARBA" id="ARBA00008520"/>
    </source>
</evidence>
<evidence type="ECO:0000256" key="3">
    <source>
        <dbReference type="ARBA" id="ARBA00022729"/>
    </source>
</evidence>
<comment type="similarity">
    <text evidence="1">Belongs to the bacterial solute-binding protein 1 family.</text>
</comment>
<feature type="signal peptide" evidence="4">
    <location>
        <begin position="1"/>
        <end position="26"/>
    </location>
</feature>
<dbReference type="SUPFAM" id="SSF53850">
    <property type="entry name" value="Periplasmic binding protein-like II"/>
    <property type="match status" value="1"/>
</dbReference>
<dbReference type="Pfam" id="PF13416">
    <property type="entry name" value="SBP_bac_8"/>
    <property type="match status" value="1"/>
</dbReference>
<evidence type="ECO:0000313" key="5">
    <source>
        <dbReference type="EMBL" id="KRL14676.1"/>
    </source>
</evidence>
<dbReference type="InterPro" id="IPR006059">
    <property type="entry name" value="SBP"/>
</dbReference>
<dbReference type="PROSITE" id="PS51257">
    <property type="entry name" value="PROKAR_LIPOPROTEIN"/>
    <property type="match status" value="1"/>
</dbReference>
<dbReference type="PANTHER" id="PTHR30061">
    <property type="entry name" value="MALTOSE-BINDING PERIPLASMIC PROTEIN"/>
    <property type="match status" value="1"/>
</dbReference>
<reference evidence="5 6" key="1">
    <citation type="journal article" date="2015" name="Genome Announc.">
        <title>Expanding the biotechnology potential of lactobacilli through comparative genomics of 213 strains and associated genera.</title>
        <authorList>
            <person name="Sun Z."/>
            <person name="Harris H.M."/>
            <person name="McCann A."/>
            <person name="Guo C."/>
            <person name="Argimon S."/>
            <person name="Zhang W."/>
            <person name="Yang X."/>
            <person name="Jeffery I.B."/>
            <person name="Cooney J.C."/>
            <person name="Kagawa T.F."/>
            <person name="Liu W."/>
            <person name="Song Y."/>
            <person name="Salvetti E."/>
            <person name="Wrobel A."/>
            <person name="Rasinkangas P."/>
            <person name="Parkhill J."/>
            <person name="Rea M.C."/>
            <person name="O'Sullivan O."/>
            <person name="Ritari J."/>
            <person name="Douillard F.P."/>
            <person name="Paul Ross R."/>
            <person name="Yang R."/>
            <person name="Briner A.E."/>
            <person name="Felis G.E."/>
            <person name="de Vos W.M."/>
            <person name="Barrangou R."/>
            <person name="Klaenhammer T.R."/>
            <person name="Caufield P.W."/>
            <person name="Cui Y."/>
            <person name="Zhang H."/>
            <person name="O'Toole P.W."/>
        </authorList>
    </citation>
    <scope>NUCLEOTIDE SEQUENCE [LARGE SCALE GENOMIC DNA]</scope>
    <source>
        <strain evidence="5 6">DSM 12744</strain>
    </source>
</reference>
<gene>
    <name evidence="5" type="ORF">FD09_GL000332</name>
</gene>